<accession>A0A8J2ZAP3</accession>
<dbReference type="AlphaFoldDB" id="A0A8J2ZAP3"/>
<evidence type="ECO:0000313" key="2">
    <source>
        <dbReference type="Proteomes" id="UP000597507"/>
    </source>
</evidence>
<reference evidence="1 2" key="1">
    <citation type="journal article" date="2014" name="Int. J. Syst. Evol. Microbiol.">
        <title>Complete genome sequence of Corynebacterium casei LMG S-19264T (=DSM 44701T), isolated from a smear-ripened cheese.</title>
        <authorList>
            <consortium name="US DOE Joint Genome Institute (JGI-PGF)"/>
            <person name="Walter F."/>
            <person name="Albersmeier A."/>
            <person name="Kalinowski J."/>
            <person name="Ruckert C."/>
        </authorList>
    </citation>
    <scope>NUCLEOTIDE SEQUENCE [LARGE SCALE GENOMIC DNA]</scope>
    <source>
        <strain evidence="1 2">CGMCC 1.16330</strain>
    </source>
</reference>
<sequence>MSAASRPAEVAALLRRHAGRRRRGRRLQAVEAALIPQLVPSFLAEMHHALRGAGFTLQPAVRAHRRRGVGGEAQCLVVEHSFSVPLRTALALLAAPQAG</sequence>
<name>A0A8J2ZAP3_9PROT</name>
<comment type="caution">
    <text evidence="1">The sequence shown here is derived from an EMBL/GenBank/DDBJ whole genome shotgun (WGS) entry which is preliminary data.</text>
</comment>
<protein>
    <submittedName>
        <fullName evidence="1">Uncharacterized protein</fullName>
    </submittedName>
</protein>
<evidence type="ECO:0000313" key="1">
    <source>
        <dbReference type="EMBL" id="GGG30842.1"/>
    </source>
</evidence>
<keyword evidence="2" id="KW-1185">Reference proteome</keyword>
<gene>
    <name evidence="1" type="ORF">GCM10010964_18450</name>
</gene>
<dbReference type="RefSeq" id="WP_188899713.1">
    <property type="nucleotide sequence ID" value="NZ_BMKS01000004.1"/>
</dbReference>
<proteinExistence type="predicted"/>
<organism evidence="1 2">
    <name type="scientific">Caldovatus sediminis</name>
    <dbReference type="NCBI Taxonomy" id="2041189"/>
    <lineage>
        <taxon>Bacteria</taxon>
        <taxon>Pseudomonadati</taxon>
        <taxon>Pseudomonadota</taxon>
        <taxon>Alphaproteobacteria</taxon>
        <taxon>Acetobacterales</taxon>
        <taxon>Roseomonadaceae</taxon>
        <taxon>Caldovatus</taxon>
    </lineage>
</organism>
<dbReference type="Proteomes" id="UP000597507">
    <property type="component" value="Unassembled WGS sequence"/>
</dbReference>
<dbReference type="EMBL" id="BMKS01000004">
    <property type="protein sequence ID" value="GGG30842.1"/>
    <property type="molecule type" value="Genomic_DNA"/>
</dbReference>